<evidence type="ECO:0000256" key="1">
    <source>
        <dbReference type="ARBA" id="ARBA00005064"/>
    </source>
</evidence>
<keyword evidence="4" id="KW-0479">Metal-binding</keyword>
<dbReference type="OrthoDB" id="1664372at2759"/>
<dbReference type="PROSITE" id="PS01217">
    <property type="entry name" value="SUCCINYL_COA_LIG_3"/>
    <property type="match status" value="1"/>
</dbReference>
<dbReference type="InterPro" id="IPR005811">
    <property type="entry name" value="SUCC_ACL_C"/>
</dbReference>
<keyword evidence="5" id="KW-0547">Nucleotide-binding</keyword>
<feature type="domain" description="ATP-citrate synthase/succinyl-CoA ligase C-terminal" evidence="9">
    <location>
        <begin position="235"/>
        <end position="313"/>
    </location>
</feature>
<dbReference type="InterPro" id="IPR013815">
    <property type="entry name" value="ATP_grasp_subdomain_1"/>
</dbReference>
<dbReference type="GO" id="GO:0005524">
    <property type="term" value="F:ATP binding"/>
    <property type="evidence" value="ECO:0007669"/>
    <property type="project" value="UniProtKB-KW"/>
</dbReference>
<reference evidence="11" key="1">
    <citation type="journal article" date="2020" name="Phytopathology">
        <title>Genome sequence of the chestnut blight fungus Cryphonectria parasitica EP155: A fundamental resource for an archetypical invasive plant pathogen.</title>
        <authorList>
            <person name="Crouch J.A."/>
            <person name="Dawe A."/>
            <person name="Aerts A."/>
            <person name="Barry K."/>
            <person name="Churchill A.C.L."/>
            <person name="Grimwood J."/>
            <person name="Hillman B."/>
            <person name="Milgroom M.G."/>
            <person name="Pangilinan J."/>
            <person name="Smith M."/>
            <person name="Salamov A."/>
            <person name="Schmutz J."/>
            <person name="Yadav J."/>
            <person name="Grigoriev I.V."/>
            <person name="Nuss D."/>
        </authorList>
    </citation>
    <scope>NUCLEOTIDE SEQUENCE</scope>
    <source>
        <strain evidence="11">EP155</strain>
    </source>
</reference>
<dbReference type="GO" id="GO:0046872">
    <property type="term" value="F:metal ion binding"/>
    <property type="evidence" value="ECO:0007669"/>
    <property type="project" value="UniProtKB-KW"/>
</dbReference>
<keyword evidence="6" id="KW-0067">ATP-binding</keyword>
<accession>A0A9P5CL45</accession>
<evidence type="ECO:0000259" key="10">
    <source>
        <dbReference type="Pfam" id="PF08442"/>
    </source>
</evidence>
<evidence type="ECO:0000256" key="6">
    <source>
        <dbReference type="ARBA" id="ARBA00022840"/>
    </source>
</evidence>
<dbReference type="RefSeq" id="XP_040772831.1">
    <property type="nucleotide sequence ID" value="XM_040921782.1"/>
</dbReference>
<evidence type="ECO:0000256" key="3">
    <source>
        <dbReference type="ARBA" id="ARBA00022598"/>
    </source>
</evidence>
<evidence type="ECO:0000256" key="5">
    <source>
        <dbReference type="ARBA" id="ARBA00022741"/>
    </source>
</evidence>
<evidence type="ECO:0000256" key="8">
    <source>
        <dbReference type="ARBA" id="ARBA00022946"/>
    </source>
</evidence>
<dbReference type="InterPro" id="IPR013650">
    <property type="entry name" value="ATP-grasp_succ-CoA_synth-type"/>
</dbReference>
<dbReference type="EMBL" id="MU032351">
    <property type="protein sequence ID" value="KAF3761852.1"/>
    <property type="molecule type" value="Genomic_DNA"/>
</dbReference>
<keyword evidence="8" id="KW-0809">Transit peptide</keyword>
<evidence type="ECO:0000256" key="2">
    <source>
        <dbReference type="ARBA" id="ARBA00022532"/>
    </source>
</evidence>
<evidence type="ECO:0000259" key="9">
    <source>
        <dbReference type="Pfam" id="PF00549"/>
    </source>
</evidence>
<organism evidence="11 12">
    <name type="scientific">Cryphonectria parasitica (strain ATCC 38755 / EP155)</name>
    <dbReference type="NCBI Taxonomy" id="660469"/>
    <lineage>
        <taxon>Eukaryota</taxon>
        <taxon>Fungi</taxon>
        <taxon>Dikarya</taxon>
        <taxon>Ascomycota</taxon>
        <taxon>Pezizomycotina</taxon>
        <taxon>Sordariomycetes</taxon>
        <taxon>Sordariomycetidae</taxon>
        <taxon>Diaporthales</taxon>
        <taxon>Cryphonectriaceae</taxon>
        <taxon>Cryphonectria-Endothia species complex</taxon>
        <taxon>Cryphonectria</taxon>
    </lineage>
</organism>
<comment type="caution">
    <text evidence="11">The sequence shown here is derived from an EMBL/GenBank/DDBJ whole genome shotgun (WGS) entry which is preliminary data.</text>
</comment>
<dbReference type="PANTHER" id="PTHR11815:SF1">
    <property type="entry name" value="SUCCINATE--COA LIGASE [ADP-FORMING] SUBUNIT BETA, MITOCHONDRIAL"/>
    <property type="match status" value="1"/>
</dbReference>
<dbReference type="GO" id="GO:0006104">
    <property type="term" value="P:succinyl-CoA metabolic process"/>
    <property type="evidence" value="ECO:0007669"/>
    <property type="project" value="TreeGrafter"/>
</dbReference>
<sequence>MTTVQIFLRAARNYYGVPVPRGQLARIPEDVARIVEELDPESGRGKGTFDNGLKGGIQLVDSPSAGKKIAEQILGHRPKTKQTTGNGLSVDKVYVAEVLMYDEEWYLAIAIDRENFRPAVIISKSGGMDIETVAKQTPDEIAEAMWTSSGHEASLGEALNKMHKLFISKDATLMKINPLVRHADTQSFTCLDAKFSFGDAAKPRQQELFAIRDRDSESGIHGLVYIQMDGSIGHVVNGAGLAMATNDAIAHHGGTSANLLDAGGQATTETMQKAFEIIRKDDRVNCILVNIYGGIIRCDMIAESIIGAAKKIGSFRMPLEDAHLGLHTEAEFGEAAKRAVELAGSDLS</sequence>
<dbReference type="Pfam" id="PF00549">
    <property type="entry name" value="Ligase_CoA"/>
    <property type="match status" value="1"/>
</dbReference>
<keyword evidence="2" id="KW-0816">Tricarboxylic acid cycle</keyword>
<gene>
    <name evidence="11" type="ORF">M406DRAFT_342550</name>
</gene>
<dbReference type="Gene3D" id="3.30.1490.20">
    <property type="entry name" value="ATP-grasp fold, A domain"/>
    <property type="match status" value="1"/>
</dbReference>
<name>A0A9P5CL45_CRYP1</name>
<feature type="domain" description="ATP-grasp fold succinyl-CoA synthetase-type" evidence="10">
    <location>
        <begin position="14"/>
        <end position="144"/>
    </location>
</feature>
<comment type="pathway">
    <text evidence="1">Carbohydrate metabolism; tricarboxylic acid cycle; succinate from succinyl-CoA (ligase route): step 1/1.</text>
</comment>
<dbReference type="Gene3D" id="3.30.470.20">
    <property type="entry name" value="ATP-grasp fold, B domain"/>
    <property type="match status" value="2"/>
</dbReference>
<dbReference type="GO" id="GO:0005739">
    <property type="term" value="C:mitochondrion"/>
    <property type="evidence" value="ECO:0007669"/>
    <property type="project" value="TreeGrafter"/>
</dbReference>
<dbReference type="Gene3D" id="3.40.50.261">
    <property type="entry name" value="Succinyl-CoA synthetase domains"/>
    <property type="match status" value="1"/>
</dbReference>
<evidence type="ECO:0000313" key="12">
    <source>
        <dbReference type="Proteomes" id="UP000803844"/>
    </source>
</evidence>
<dbReference type="Pfam" id="PF08442">
    <property type="entry name" value="ATP-grasp_2"/>
    <property type="match status" value="1"/>
</dbReference>
<dbReference type="GO" id="GO:0006099">
    <property type="term" value="P:tricarboxylic acid cycle"/>
    <property type="evidence" value="ECO:0007669"/>
    <property type="project" value="UniProtKB-KW"/>
</dbReference>
<keyword evidence="7" id="KW-0460">Magnesium</keyword>
<dbReference type="InterPro" id="IPR005809">
    <property type="entry name" value="Succ_CoA_ligase-like_bsu"/>
</dbReference>
<keyword evidence="3" id="KW-0436">Ligase</keyword>
<dbReference type="SUPFAM" id="SSF52210">
    <property type="entry name" value="Succinyl-CoA synthetase domains"/>
    <property type="match status" value="1"/>
</dbReference>
<keyword evidence="12" id="KW-1185">Reference proteome</keyword>
<dbReference type="InterPro" id="IPR016102">
    <property type="entry name" value="Succinyl-CoA_synth-like"/>
</dbReference>
<dbReference type="SUPFAM" id="SSF56059">
    <property type="entry name" value="Glutathione synthetase ATP-binding domain-like"/>
    <property type="match status" value="1"/>
</dbReference>
<dbReference type="InterPro" id="IPR017866">
    <property type="entry name" value="Succ-CoA_synthase_bsu_CS"/>
</dbReference>
<dbReference type="AlphaFoldDB" id="A0A9P5CL45"/>
<evidence type="ECO:0000313" key="11">
    <source>
        <dbReference type="EMBL" id="KAF3761852.1"/>
    </source>
</evidence>
<dbReference type="GO" id="GO:0004775">
    <property type="term" value="F:succinate-CoA ligase (ADP-forming) activity"/>
    <property type="evidence" value="ECO:0007669"/>
    <property type="project" value="TreeGrafter"/>
</dbReference>
<evidence type="ECO:0000256" key="4">
    <source>
        <dbReference type="ARBA" id="ARBA00022723"/>
    </source>
</evidence>
<proteinExistence type="predicted"/>
<dbReference type="GeneID" id="63838911"/>
<dbReference type="PANTHER" id="PTHR11815">
    <property type="entry name" value="SUCCINYL-COA SYNTHETASE BETA CHAIN"/>
    <property type="match status" value="1"/>
</dbReference>
<evidence type="ECO:0000256" key="7">
    <source>
        <dbReference type="ARBA" id="ARBA00022842"/>
    </source>
</evidence>
<protein>
    <submittedName>
        <fullName evidence="11">Uncharacterized protein</fullName>
    </submittedName>
</protein>
<dbReference type="PIRSF" id="PIRSF001554">
    <property type="entry name" value="SucCS_beta"/>
    <property type="match status" value="1"/>
</dbReference>
<dbReference type="GO" id="GO:0042709">
    <property type="term" value="C:succinate-CoA ligase complex"/>
    <property type="evidence" value="ECO:0007669"/>
    <property type="project" value="TreeGrafter"/>
</dbReference>
<dbReference type="Proteomes" id="UP000803844">
    <property type="component" value="Unassembled WGS sequence"/>
</dbReference>